<sequence length="83" mass="9582">MQYGTSLGRGIVQVYLYNKKVSILKFKSDIQIGLLKFNQSCGRFFSRNIISRFSKSYILTLFSFPPHANNPLSYVKIILLVIF</sequence>
<accession>A0AAW2ERM0</accession>
<protein>
    <submittedName>
        <fullName evidence="1">Uncharacterized protein</fullName>
    </submittedName>
</protein>
<dbReference type="AlphaFoldDB" id="A0AAW2ERM0"/>
<dbReference type="Proteomes" id="UP001430953">
    <property type="component" value="Unassembled WGS sequence"/>
</dbReference>
<proteinExistence type="predicted"/>
<keyword evidence="2" id="KW-1185">Reference proteome</keyword>
<organism evidence="1 2">
    <name type="scientific">Cardiocondyla obscurior</name>
    <dbReference type="NCBI Taxonomy" id="286306"/>
    <lineage>
        <taxon>Eukaryota</taxon>
        <taxon>Metazoa</taxon>
        <taxon>Ecdysozoa</taxon>
        <taxon>Arthropoda</taxon>
        <taxon>Hexapoda</taxon>
        <taxon>Insecta</taxon>
        <taxon>Pterygota</taxon>
        <taxon>Neoptera</taxon>
        <taxon>Endopterygota</taxon>
        <taxon>Hymenoptera</taxon>
        <taxon>Apocrita</taxon>
        <taxon>Aculeata</taxon>
        <taxon>Formicoidea</taxon>
        <taxon>Formicidae</taxon>
        <taxon>Myrmicinae</taxon>
        <taxon>Cardiocondyla</taxon>
    </lineage>
</organism>
<reference evidence="1 2" key="1">
    <citation type="submission" date="2023-03" db="EMBL/GenBank/DDBJ databases">
        <title>High recombination rates correlate with genetic variation in Cardiocondyla obscurior ants.</title>
        <authorList>
            <person name="Errbii M."/>
        </authorList>
    </citation>
    <scope>NUCLEOTIDE SEQUENCE [LARGE SCALE GENOMIC DNA]</scope>
    <source>
        <strain evidence="1">Alpha-2009</strain>
        <tissue evidence="1">Whole body</tissue>
    </source>
</reference>
<evidence type="ECO:0000313" key="1">
    <source>
        <dbReference type="EMBL" id="KAL0105610.1"/>
    </source>
</evidence>
<evidence type="ECO:0000313" key="2">
    <source>
        <dbReference type="Proteomes" id="UP001430953"/>
    </source>
</evidence>
<gene>
    <name evidence="1" type="ORF">PUN28_015836</name>
</gene>
<comment type="caution">
    <text evidence="1">The sequence shown here is derived from an EMBL/GenBank/DDBJ whole genome shotgun (WGS) entry which is preliminary data.</text>
</comment>
<dbReference type="EMBL" id="JADYXP020000018">
    <property type="protein sequence ID" value="KAL0105610.1"/>
    <property type="molecule type" value="Genomic_DNA"/>
</dbReference>
<name>A0AAW2ERM0_9HYME</name>